<dbReference type="EMBL" id="CAMGYJ010000008">
    <property type="protein sequence ID" value="CAI0462268.1"/>
    <property type="molecule type" value="Genomic_DNA"/>
</dbReference>
<dbReference type="GO" id="GO:0009507">
    <property type="term" value="C:chloroplast"/>
    <property type="evidence" value="ECO:0007669"/>
    <property type="project" value="TreeGrafter"/>
</dbReference>
<dbReference type="SUPFAM" id="SSF52833">
    <property type="entry name" value="Thioredoxin-like"/>
    <property type="match status" value="2"/>
</dbReference>
<dbReference type="AlphaFoldDB" id="A0AAV0NU45"/>
<dbReference type="InterPro" id="IPR036249">
    <property type="entry name" value="Thioredoxin-like_sf"/>
</dbReference>
<dbReference type="Pfam" id="PF13417">
    <property type="entry name" value="GST_N_3"/>
    <property type="match status" value="2"/>
</dbReference>
<name>A0AAV0NU45_9ROSI</name>
<sequence>MAGVINVSQFPILRTFSRRSSVPAGIRTSIPATRASSSEIPPSSGATTAATRGEEQEAAPSFAAPAGFKTPEPKRFAIRPDKGLDVAGAALALFFRLGTGVFLNGYSVSFVSKDEIPADQYALELAGYKVKETSKLGPRPEQPIMIYEFERNRDTECLYFFYPCSNGGNQPANLQLSFLSKGIVVLNTVREIVAVLDLDVLFYPCPRNGPNFRPKAVELGGKQQFPYMVDPNTGVSMYESDAIIKYLVDKYGDGRVPLMLSLGLLTTLTAGFAMIGRMGRGQSYIPSKLPPKPLELWAYEGSPFCKLVREVLVELELPHIYRSCARGSPKRQILYAKTGHFQAPYLEDPNTGVQMFESAEIIEYLTATYAA</sequence>
<dbReference type="Gene3D" id="3.40.30.10">
    <property type="entry name" value="Glutaredoxin"/>
    <property type="match status" value="2"/>
</dbReference>
<accession>A0AAV0NU45</accession>
<dbReference type="Proteomes" id="UP001154282">
    <property type="component" value="Unassembled WGS sequence"/>
</dbReference>
<protein>
    <recommendedName>
        <fullName evidence="2">GST N-terminal domain-containing protein</fullName>
    </recommendedName>
</protein>
<dbReference type="InterPro" id="IPR004045">
    <property type="entry name" value="Glutathione_S-Trfase_N"/>
</dbReference>
<organism evidence="3 4">
    <name type="scientific">Linum tenue</name>
    <dbReference type="NCBI Taxonomy" id="586396"/>
    <lineage>
        <taxon>Eukaryota</taxon>
        <taxon>Viridiplantae</taxon>
        <taxon>Streptophyta</taxon>
        <taxon>Embryophyta</taxon>
        <taxon>Tracheophyta</taxon>
        <taxon>Spermatophyta</taxon>
        <taxon>Magnoliopsida</taxon>
        <taxon>eudicotyledons</taxon>
        <taxon>Gunneridae</taxon>
        <taxon>Pentapetalae</taxon>
        <taxon>rosids</taxon>
        <taxon>fabids</taxon>
        <taxon>Malpighiales</taxon>
        <taxon>Linaceae</taxon>
        <taxon>Linum</taxon>
    </lineage>
</organism>
<evidence type="ECO:0000313" key="4">
    <source>
        <dbReference type="Proteomes" id="UP001154282"/>
    </source>
</evidence>
<dbReference type="SFLD" id="SFLDG01181">
    <property type="entry name" value="SUF2"/>
    <property type="match status" value="1"/>
</dbReference>
<feature type="domain" description="GST N-terminal" evidence="2">
    <location>
        <begin position="292"/>
        <end position="371"/>
    </location>
</feature>
<evidence type="ECO:0000256" key="1">
    <source>
        <dbReference type="SAM" id="MobiDB-lite"/>
    </source>
</evidence>
<reference evidence="3" key="1">
    <citation type="submission" date="2022-08" db="EMBL/GenBank/DDBJ databases">
        <authorList>
            <person name="Gutierrez-Valencia J."/>
        </authorList>
    </citation>
    <scope>NUCLEOTIDE SEQUENCE</scope>
</reference>
<dbReference type="SFLD" id="SFLDG01202">
    <property type="entry name" value="SUF2.2"/>
    <property type="match status" value="1"/>
</dbReference>
<gene>
    <name evidence="3" type="ORF">LITE_LOCUS35291</name>
</gene>
<comment type="caution">
    <text evidence="3">The sequence shown here is derived from an EMBL/GenBank/DDBJ whole genome shotgun (WGS) entry which is preliminary data.</text>
</comment>
<evidence type="ECO:0000259" key="2">
    <source>
        <dbReference type="PROSITE" id="PS50404"/>
    </source>
</evidence>
<feature type="region of interest" description="Disordered" evidence="1">
    <location>
        <begin position="27"/>
        <end position="68"/>
    </location>
</feature>
<dbReference type="PANTHER" id="PTHR45288:SF1">
    <property type="entry name" value="THIOREDOXIN FAMILY PROTEIN"/>
    <property type="match status" value="1"/>
</dbReference>
<dbReference type="CDD" id="cd03041">
    <property type="entry name" value="GST_N_2GST_N"/>
    <property type="match status" value="1"/>
</dbReference>
<feature type="compositionally biased region" description="Polar residues" evidence="1">
    <location>
        <begin position="30"/>
        <end position="50"/>
    </location>
</feature>
<keyword evidence="4" id="KW-1185">Reference proteome</keyword>
<proteinExistence type="predicted"/>
<evidence type="ECO:0000313" key="3">
    <source>
        <dbReference type="EMBL" id="CAI0462268.1"/>
    </source>
</evidence>
<dbReference type="PANTHER" id="PTHR45288">
    <property type="entry name" value="THIOREDOXIN FAMILY PROTEIN"/>
    <property type="match status" value="1"/>
</dbReference>
<dbReference type="PROSITE" id="PS50404">
    <property type="entry name" value="GST_NTER"/>
    <property type="match status" value="1"/>
</dbReference>
<dbReference type="InterPro" id="IPR040079">
    <property type="entry name" value="Glutathione_S-Trfase"/>
</dbReference>
<dbReference type="FunFam" id="3.40.30.10:FF:000138">
    <property type="entry name" value="Thioredoxin family protein"/>
    <property type="match status" value="1"/>
</dbReference>
<dbReference type="SFLD" id="SFLDS00019">
    <property type="entry name" value="Glutathione_Transferase_(cytos"/>
    <property type="match status" value="1"/>
</dbReference>